<dbReference type="Gene3D" id="2.60.120.200">
    <property type="match status" value="1"/>
</dbReference>
<protein>
    <submittedName>
        <fullName evidence="4">Concanavalin A-like lectin/glucanases superfamily</fullName>
    </submittedName>
</protein>
<dbReference type="GO" id="GO:0030246">
    <property type="term" value="F:carbohydrate binding"/>
    <property type="evidence" value="ECO:0007669"/>
    <property type="project" value="UniProtKB-KW"/>
</dbReference>
<dbReference type="EMBL" id="LR796423">
    <property type="protein sequence ID" value="CAB4143035.1"/>
    <property type="molecule type" value="Genomic_DNA"/>
</dbReference>
<keyword evidence="1" id="KW-0732">Signal</keyword>
<dbReference type="InterPro" id="IPR013320">
    <property type="entry name" value="ConA-like_dom_sf"/>
</dbReference>
<name>A0A6J5M7J5_9CAUD</name>
<feature type="domain" description="LamG-like jellyroll fold" evidence="3">
    <location>
        <begin position="240"/>
        <end position="379"/>
    </location>
</feature>
<evidence type="ECO:0000313" key="4">
    <source>
        <dbReference type="EMBL" id="CAB4143035.1"/>
    </source>
</evidence>
<dbReference type="Pfam" id="PF13385">
    <property type="entry name" value="Laminin_G_3"/>
    <property type="match status" value="1"/>
</dbReference>
<evidence type="ECO:0000256" key="1">
    <source>
        <dbReference type="ARBA" id="ARBA00022729"/>
    </source>
</evidence>
<dbReference type="SMART" id="SM00560">
    <property type="entry name" value="LamGL"/>
    <property type="match status" value="1"/>
</dbReference>
<gene>
    <name evidence="4" type="ORF">UFOVP447_67</name>
</gene>
<dbReference type="InterPro" id="IPR006558">
    <property type="entry name" value="LamG-like"/>
</dbReference>
<proteinExistence type="predicted"/>
<evidence type="ECO:0000256" key="2">
    <source>
        <dbReference type="ARBA" id="ARBA00023157"/>
    </source>
</evidence>
<keyword evidence="4" id="KW-0430">Lectin</keyword>
<keyword evidence="2" id="KW-1015">Disulfide bond</keyword>
<sequence length="394" mass="42811">MGLAHSPQIVTNGLVFYMDQVNTSKSWRGAPTTNLTSNLGIFAVLSAPTVSYVGLEDGWKKYSLNGTWTGGTYPYSVAIDSVSFTGGVTYSSGVFIRTNVPGKFATLFTGMNYVNEPMNNAGTSFSTAQRDGSFYVGRTGFQYTSTTPQPGYILSQPVIGQVFNSATDFIYIKDGQVETGAFPTPFTSGTRSSTQAILDLTGRNTVNATSLSYTSNGAFSFNGTTSFANTGYDMSWNNTNSATISMILQPDSLSTSRPFIGKTDYEWQMNQLNQALEFVYWNTSGGHTNGPIISVSNFFTSTSSYVHLTLVWNNNDNNIYIYRNGSLVNTTAWTDASINRNITGTVNVGGNIYIWGMGGSYWPGKIDAVSMYSRALTTAEVVQNFNALRGRYGI</sequence>
<dbReference type="SUPFAM" id="SSF49899">
    <property type="entry name" value="Concanavalin A-like lectins/glucanases"/>
    <property type="match status" value="1"/>
</dbReference>
<reference evidence="4" key="1">
    <citation type="submission" date="2020-04" db="EMBL/GenBank/DDBJ databases">
        <authorList>
            <person name="Chiriac C."/>
            <person name="Salcher M."/>
            <person name="Ghai R."/>
            <person name="Kavagutti S V."/>
        </authorList>
    </citation>
    <scope>NUCLEOTIDE SEQUENCE</scope>
</reference>
<organism evidence="4">
    <name type="scientific">uncultured Caudovirales phage</name>
    <dbReference type="NCBI Taxonomy" id="2100421"/>
    <lineage>
        <taxon>Viruses</taxon>
        <taxon>Duplodnaviria</taxon>
        <taxon>Heunggongvirae</taxon>
        <taxon>Uroviricota</taxon>
        <taxon>Caudoviricetes</taxon>
        <taxon>Peduoviridae</taxon>
        <taxon>Maltschvirus</taxon>
        <taxon>Maltschvirus maltsch</taxon>
    </lineage>
</organism>
<accession>A0A6J5M7J5</accession>
<evidence type="ECO:0000259" key="3">
    <source>
        <dbReference type="SMART" id="SM00560"/>
    </source>
</evidence>